<dbReference type="EMBL" id="MT141781">
    <property type="protein sequence ID" value="QJA70300.1"/>
    <property type="molecule type" value="Genomic_DNA"/>
</dbReference>
<dbReference type="AlphaFoldDB" id="A0A6M3JKF0"/>
<sequence>MPINDEGDMKKIRLIFRIGKSDYEGKHIGYYYETIDIELPDTSLNFDLEMVEIIGFEPLP</sequence>
<evidence type="ECO:0000313" key="1">
    <source>
        <dbReference type="EMBL" id="QJA70300.1"/>
    </source>
</evidence>
<reference evidence="1" key="1">
    <citation type="submission" date="2020-03" db="EMBL/GenBank/DDBJ databases">
        <title>The deep terrestrial virosphere.</title>
        <authorList>
            <person name="Holmfeldt K."/>
            <person name="Nilsson E."/>
            <person name="Simone D."/>
            <person name="Lopez-Fernandez M."/>
            <person name="Wu X."/>
            <person name="de Brujin I."/>
            <person name="Lundin D."/>
            <person name="Andersson A."/>
            <person name="Bertilsson S."/>
            <person name="Dopson M."/>
        </authorList>
    </citation>
    <scope>NUCLEOTIDE SEQUENCE</scope>
    <source>
        <strain evidence="1">MM415A03823</strain>
    </source>
</reference>
<protein>
    <submittedName>
        <fullName evidence="1">Uncharacterized protein</fullName>
    </submittedName>
</protein>
<accession>A0A6M3JKF0</accession>
<proteinExistence type="predicted"/>
<organism evidence="1">
    <name type="scientific">viral metagenome</name>
    <dbReference type="NCBI Taxonomy" id="1070528"/>
    <lineage>
        <taxon>unclassified sequences</taxon>
        <taxon>metagenomes</taxon>
        <taxon>organismal metagenomes</taxon>
    </lineage>
</organism>
<gene>
    <name evidence="1" type="ORF">MM415A03823_0007</name>
</gene>
<name>A0A6M3JKF0_9ZZZZ</name>